<protein>
    <submittedName>
        <fullName evidence="1">Predicted phage-specific transcriptional regulator</fullName>
    </submittedName>
</protein>
<dbReference type="EMBL" id="AE016795">
    <property type="protein sequence ID" value="AAO08897.1"/>
    <property type="molecule type" value="Genomic_DNA"/>
</dbReference>
<evidence type="ECO:0000313" key="1">
    <source>
        <dbReference type="EMBL" id="AAO08897.1"/>
    </source>
</evidence>
<evidence type="ECO:0000313" key="2">
    <source>
        <dbReference type="Proteomes" id="UP000002275"/>
    </source>
</evidence>
<dbReference type="InterPro" id="IPR010260">
    <property type="entry name" value="AlpA"/>
</dbReference>
<name>A0A3Q0L1X8_VIBVU</name>
<proteinExistence type="predicted"/>
<dbReference type="RefSeq" id="WP_011078468.1">
    <property type="nucleotide sequence ID" value="NC_004459.3"/>
</dbReference>
<reference evidence="2" key="1">
    <citation type="submission" date="2002-12" db="EMBL/GenBank/DDBJ databases">
        <title>Complete genome sequence of Vibrio vulnificus CMCP6.</title>
        <authorList>
            <person name="Rhee J.H."/>
            <person name="Kim S.Y."/>
            <person name="Chung S.S."/>
            <person name="Kim J.J."/>
            <person name="Moon Y.H."/>
            <person name="Jeong H."/>
            <person name="Choy H.E."/>
        </authorList>
    </citation>
    <scope>NUCLEOTIDE SEQUENCE [LARGE SCALE GENOMIC DNA]</scope>
    <source>
        <strain evidence="2">CMCP6</strain>
    </source>
</reference>
<reference evidence="1 2" key="2">
    <citation type="journal article" date="2003" name="Infect. Immun.">
        <title>Characterization and pathogenic significance of Vibrio vulnificus antigens preferentially expressed in septicemic patients.</title>
        <authorList>
            <person name="Kim Y.R."/>
            <person name="Lee S.E."/>
            <person name="Kim C.M."/>
            <person name="Kim S.Y."/>
            <person name="Shin E.K."/>
            <person name="Shin D.H."/>
            <person name="Chung S.S."/>
            <person name="Choy H.E."/>
            <person name="Progulske-Fox A."/>
            <person name="Hillman J.D."/>
            <person name="Handfield M."/>
            <person name="Rhee J.H."/>
        </authorList>
    </citation>
    <scope>NUCLEOTIDE SEQUENCE [LARGE SCALE GENOMIC DNA]</scope>
    <source>
        <strain evidence="1 2">CMCP6</strain>
    </source>
</reference>
<dbReference type="Proteomes" id="UP000002275">
    <property type="component" value="Chromosome I"/>
</dbReference>
<sequence>MNELQFMSLKEVIELVTLKKTAIYDKIKKGEFPPQIRMGGNTIVFIKSELEFYLASKILEKDEKETVQKILEKREETFKPILEMYM</sequence>
<dbReference type="AlphaFoldDB" id="A0A3Q0L1X8"/>
<gene>
    <name evidence="1" type="ordered locus">VV1_0373</name>
</gene>
<reference evidence="1 2" key="3">
    <citation type="journal article" date="2011" name="Mol. Syst. Biol.">
        <title>Integrative genome-scale metabolic analysis of Vibrio vulnificus for drug targeting and discovery.</title>
        <authorList>
            <person name="Kim H.U."/>
            <person name="Kim S.Y."/>
            <person name="Jeong H."/>
            <person name="Kim T.Y."/>
            <person name="Kim J.J."/>
            <person name="Choy H.E."/>
            <person name="Yi K.Y."/>
            <person name="Rhee J.H."/>
            <person name="Lee S.Y."/>
        </authorList>
    </citation>
    <scope>NUCLEOTIDE SEQUENCE [LARGE SCALE GENOMIC DNA]</scope>
    <source>
        <strain evidence="1 2">CMCP6</strain>
    </source>
</reference>
<dbReference type="Gene3D" id="1.10.238.160">
    <property type="match status" value="1"/>
</dbReference>
<dbReference type="KEGG" id="vvu:VV1_0373"/>
<organism evidence="1 2">
    <name type="scientific">Vibrio vulnificus (strain CMCP6)</name>
    <dbReference type="NCBI Taxonomy" id="216895"/>
    <lineage>
        <taxon>Bacteria</taxon>
        <taxon>Pseudomonadati</taxon>
        <taxon>Pseudomonadota</taxon>
        <taxon>Gammaproteobacteria</taxon>
        <taxon>Vibrionales</taxon>
        <taxon>Vibrionaceae</taxon>
        <taxon>Vibrio</taxon>
    </lineage>
</organism>
<accession>A0A3Q0L1X8</accession>
<dbReference type="Pfam" id="PF05930">
    <property type="entry name" value="Phage_AlpA"/>
    <property type="match status" value="1"/>
</dbReference>